<evidence type="ECO:0000256" key="1">
    <source>
        <dbReference type="SAM" id="MobiDB-lite"/>
    </source>
</evidence>
<evidence type="ECO:0000313" key="4">
    <source>
        <dbReference type="Proteomes" id="UP000515808"/>
    </source>
</evidence>
<dbReference type="InterPro" id="IPR005901">
    <property type="entry name" value="GLPGLI"/>
</dbReference>
<dbReference type="EMBL" id="CP060695">
    <property type="protein sequence ID" value="QNM85570.1"/>
    <property type="molecule type" value="Genomic_DNA"/>
</dbReference>
<gene>
    <name evidence="3" type="ORF">H9W90_00135</name>
</gene>
<keyword evidence="2" id="KW-0732">Signal</keyword>
<dbReference type="Pfam" id="PF09697">
    <property type="entry name" value="Porph_ging"/>
    <property type="match status" value="1"/>
</dbReference>
<evidence type="ECO:0000256" key="2">
    <source>
        <dbReference type="SAM" id="SignalP"/>
    </source>
</evidence>
<feature type="region of interest" description="Disordered" evidence="1">
    <location>
        <begin position="166"/>
        <end position="186"/>
    </location>
</feature>
<dbReference type="NCBIfam" id="TIGR01200">
    <property type="entry name" value="GLPGLI"/>
    <property type="match status" value="1"/>
</dbReference>
<dbReference type="Proteomes" id="UP000515808">
    <property type="component" value="Chromosome"/>
</dbReference>
<dbReference type="KEGG" id="ppec:H9W90_00135"/>
<feature type="signal peptide" evidence="2">
    <location>
        <begin position="1"/>
        <end position="18"/>
    </location>
</feature>
<evidence type="ECO:0000313" key="3">
    <source>
        <dbReference type="EMBL" id="QNM85570.1"/>
    </source>
</evidence>
<dbReference type="RefSeq" id="WP_187482474.1">
    <property type="nucleotide sequence ID" value="NZ_CP060695.1"/>
</dbReference>
<proteinExistence type="predicted"/>
<protein>
    <submittedName>
        <fullName evidence="3">GLPGLI family protein</fullName>
    </submittedName>
</protein>
<accession>A0A7G9LAC1</accession>
<name>A0A7G9LAC1_9FLAO</name>
<dbReference type="AlphaFoldDB" id="A0A7G9LAC1"/>
<feature type="compositionally biased region" description="Basic and acidic residues" evidence="1">
    <location>
        <begin position="173"/>
        <end position="186"/>
    </location>
</feature>
<sequence length="293" mass="33112">MKSIFIFLLAFVTVTTFAQKDFQGKATYMSKTTMDMSNFGRGGRQMSEAQKKQIAERMKSMLEKTFILSFNKTASIYKEDAKLAAPTADGGRGFRFGGFAGGGTKYKNTKENVALESTELFGKKFLISDKMEQPKWELGSETKQIGNYTCFKATLIKDVDPLDFSNMRRRGNRNNDKDETKKDSTKVTKLSEEIEIPKQVEVTAWYTPQIPVSNGPAEYWGLPGLILEINSGRTTVLCTEIIINPAEKEDIEKPTKGKKITREEYNTTVKEKMEEMRERFSGGRNGGRRGGRF</sequence>
<keyword evidence="4" id="KW-1185">Reference proteome</keyword>
<reference evidence="3 4" key="1">
    <citation type="submission" date="2020-08" db="EMBL/GenBank/DDBJ databases">
        <title>Polaribacter sp. L12M9 isolated from gut of the Korean scallop.</title>
        <authorList>
            <person name="Jeong Y.S."/>
        </authorList>
    </citation>
    <scope>NUCLEOTIDE SEQUENCE [LARGE SCALE GENOMIC DNA]</scope>
    <source>
        <strain evidence="3 4">L12M9</strain>
    </source>
</reference>
<organism evidence="3 4">
    <name type="scientific">Polaribacter pectinis</name>
    <dbReference type="NCBI Taxonomy" id="2738844"/>
    <lineage>
        <taxon>Bacteria</taxon>
        <taxon>Pseudomonadati</taxon>
        <taxon>Bacteroidota</taxon>
        <taxon>Flavobacteriia</taxon>
        <taxon>Flavobacteriales</taxon>
        <taxon>Flavobacteriaceae</taxon>
    </lineage>
</organism>
<feature type="chain" id="PRO_5028810232" evidence="2">
    <location>
        <begin position="19"/>
        <end position="293"/>
    </location>
</feature>